<dbReference type="GeneTree" id="ENSGT00390000011364"/>
<dbReference type="InterPro" id="IPR022742">
    <property type="entry name" value="Hydrolase_4"/>
</dbReference>
<dbReference type="Ensembl" id="ENSBGRT00000020688.1">
    <property type="protein sequence ID" value="ENSBGRP00000017866.1"/>
    <property type="gene ID" value="ENSBGRG00000011063.1"/>
</dbReference>
<organism evidence="3 4">
    <name type="scientific">Bos mutus grunniens</name>
    <name type="common">Wild yak</name>
    <name type="synonym">Bos grunniens</name>
    <dbReference type="NCBI Taxonomy" id="30521"/>
    <lineage>
        <taxon>Eukaryota</taxon>
        <taxon>Metazoa</taxon>
        <taxon>Chordata</taxon>
        <taxon>Craniata</taxon>
        <taxon>Vertebrata</taxon>
        <taxon>Euteleostomi</taxon>
        <taxon>Mammalia</taxon>
        <taxon>Eutheria</taxon>
        <taxon>Laurasiatheria</taxon>
        <taxon>Artiodactyla</taxon>
        <taxon>Ruminantia</taxon>
        <taxon>Pecora</taxon>
        <taxon>Bovidae</taxon>
        <taxon>Bovinae</taxon>
        <taxon>Bos</taxon>
    </lineage>
</organism>
<evidence type="ECO:0000313" key="3">
    <source>
        <dbReference type="Ensembl" id="ENSBGRP00000017866.1"/>
    </source>
</evidence>
<feature type="region of interest" description="Disordered" evidence="1">
    <location>
        <begin position="536"/>
        <end position="557"/>
    </location>
</feature>
<dbReference type="InterPro" id="IPR051044">
    <property type="entry name" value="MAG_DAG_Lipase"/>
</dbReference>
<protein>
    <recommendedName>
        <fullName evidence="2">Serine aminopeptidase S33 domain-containing protein</fullName>
    </recommendedName>
</protein>
<feature type="compositionally biased region" description="Basic and acidic residues" evidence="1">
    <location>
        <begin position="478"/>
        <end position="487"/>
    </location>
</feature>
<reference evidence="3" key="2">
    <citation type="submission" date="2025-08" db="UniProtKB">
        <authorList>
            <consortium name="Ensembl"/>
        </authorList>
    </citation>
    <scope>IDENTIFICATION</scope>
</reference>
<keyword evidence="4" id="KW-1185">Reference proteome</keyword>
<feature type="region of interest" description="Disordered" evidence="1">
    <location>
        <begin position="478"/>
        <end position="499"/>
    </location>
</feature>
<dbReference type="InterPro" id="IPR029058">
    <property type="entry name" value="AB_hydrolase_fold"/>
</dbReference>
<accession>A0A8B9XAV7</accession>
<reference evidence="3" key="1">
    <citation type="submission" date="2019-05" db="EMBL/GenBank/DDBJ databases">
        <authorList>
            <person name="Zhang S."/>
            <person name="Liu J."/>
        </authorList>
    </citation>
    <scope>NUCLEOTIDE SEQUENCE [LARGE SCALE GENOMIC DNA]</scope>
</reference>
<dbReference type="Gene3D" id="3.40.50.1820">
    <property type="entry name" value="alpha/beta hydrolase"/>
    <property type="match status" value="1"/>
</dbReference>
<name>A0A8B9XAV7_BOSMU</name>
<feature type="domain" description="Serine aminopeptidase S33" evidence="2">
    <location>
        <begin position="40"/>
        <end position="263"/>
    </location>
</feature>
<proteinExistence type="predicted"/>
<evidence type="ECO:0000259" key="2">
    <source>
        <dbReference type="Pfam" id="PF12146"/>
    </source>
</evidence>
<evidence type="ECO:0000313" key="4">
    <source>
        <dbReference type="Proteomes" id="UP000694520"/>
    </source>
</evidence>
<dbReference type="Pfam" id="PF12146">
    <property type="entry name" value="Hydrolase_4"/>
    <property type="match status" value="1"/>
</dbReference>
<dbReference type="AlphaFoldDB" id="A0A8B9XAV7"/>
<sequence length="557" mass="59527">MPEERPPRLTPQNVPYQDLPHLVNADGQHLFCRYWRPLSAPRALVFVSHGAGEHCGRYDELAQMLVGLGLLVFAHDHVGHGQSEGERMVVSDFHVFIRDVLQHVDAVQKDHPGLPIFLLGHSMGGAICILTAAERPGHFSGMVLISPLVVANPDSATLLKVFAAKVLNLVLPNMSLGRIDSSVLSRNKTEVDIYNTDPLVCRAGLKVCFGNQLLNAVSRVERALPKLTLPFLLLQGSADRLCNSRGAYLLMESARSQDKTLKVSGCHRPASGRVGACLGRRVLGAGEASAGRSLPGEHPRVGHNRMAKCRFRWGSPPSVFPLDREAGRLQGWGESGPVGRVHTEWQLSLKVALGGRWGRQASGHVRAWLPPLAASPWAQPRGCPVWGCPLGHGQTGGPCGATPAAGAGAAAPLCPKSSAHRPPQLCSEGQPWPRQRGTQMSLGQGWAGRRWYLGDAALGIASPVLTLLKLGQITERGGSEVRAHGSPEMEAGPTSPVGSIPLTEERYSASESGGGGVLIASCCHERGHTLRRATLSETSRSPECKACAIPPPGNEQR</sequence>
<dbReference type="PANTHER" id="PTHR11614">
    <property type="entry name" value="PHOSPHOLIPASE-RELATED"/>
    <property type="match status" value="1"/>
</dbReference>
<dbReference type="FunFam" id="3.40.50.1820:FF:000117">
    <property type="entry name" value="Monoglyceride lipase, putative"/>
    <property type="match status" value="1"/>
</dbReference>
<dbReference type="SUPFAM" id="SSF53474">
    <property type="entry name" value="alpha/beta-Hydrolases"/>
    <property type="match status" value="1"/>
</dbReference>
<feature type="region of interest" description="Disordered" evidence="1">
    <location>
        <begin position="421"/>
        <end position="440"/>
    </location>
</feature>
<reference evidence="3" key="3">
    <citation type="submission" date="2025-09" db="UniProtKB">
        <authorList>
            <consortium name="Ensembl"/>
        </authorList>
    </citation>
    <scope>IDENTIFICATION</scope>
</reference>
<evidence type="ECO:0000256" key="1">
    <source>
        <dbReference type="SAM" id="MobiDB-lite"/>
    </source>
</evidence>
<dbReference type="Proteomes" id="UP000694520">
    <property type="component" value="Chromosome 22"/>
</dbReference>